<comment type="function">
    <text evidence="8">Catalyzes the condensation of pantoate with beta-alanine in an ATP-dependent reaction via a pantoyl-adenylate intermediate.</text>
</comment>
<feature type="binding site" evidence="8">
    <location>
        <position position="61"/>
    </location>
    <ligand>
        <name>beta-alanine</name>
        <dbReference type="ChEBI" id="CHEBI:57966"/>
    </ligand>
</feature>
<dbReference type="CDD" id="cd00560">
    <property type="entry name" value="PanC"/>
    <property type="match status" value="1"/>
</dbReference>
<evidence type="ECO:0000256" key="7">
    <source>
        <dbReference type="ARBA" id="ARBA00048258"/>
    </source>
</evidence>
<comment type="miscellaneous">
    <text evidence="8">The reaction proceeds by a bi uni uni bi ping pong mechanism.</text>
</comment>
<dbReference type="AlphaFoldDB" id="A0A932M1K7"/>
<keyword evidence="8" id="KW-0963">Cytoplasm</keyword>
<evidence type="ECO:0000256" key="3">
    <source>
        <dbReference type="ARBA" id="ARBA00022598"/>
    </source>
</evidence>
<evidence type="ECO:0000256" key="5">
    <source>
        <dbReference type="ARBA" id="ARBA00022741"/>
    </source>
</evidence>
<gene>
    <name evidence="8" type="primary">panC</name>
    <name evidence="9" type="ORF">HYY65_11110</name>
</gene>
<dbReference type="GO" id="GO:0015940">
    <property type="term" value="P:pantothenate biosynthetic process"/>
    <property type="evidence" value="ECO:0007669"/>
    <property type="project" value="UniProtKB-UniRule"/>
</dbReference>
<comment type="similarity">
    <text evidence="2 8">Belongs to the pantothenate synthetase family.</text>
</comment>
<dbReference type="InterPro" id="IPR003721">
    <property type="entry name" value="Pantoate_ligase"/>
</dbReference>
<dbReference type="PANTHER" id="PTHR21299:SF1">
    <property type="entry name" value="PANTOATE--BETA-ALANINE LIGASE"/>
    <property type="match status" value="1"/>
</dbReference>
<evidence type="ECO:0000256" key="2">
    <source>
        <dbReference type="ARBA" id="ARBA00009256"/>
    </source>
</evidence>
<feature type="active site" description="Proton donor" evidence="8">
    <location>
        <position position="37"/>
    </location>
</feature>
<name>A0A932M1K7_UNCTE</name>
<proteinExistence type="inferred from homology"/>
<dbReference type="FunFam" id="3.30.1300.10:FF:000001">
    <property type="entry name" value="Pantothenate synthetase"/>
    <property type="match status" value="1"/>
</dbReference>
<dbReference type="Pfam" id="PF02569">
    <property type="entry name" value="Pantoate_ligase"/>
    <property type="match status" value="1"/>
</dbReference>
<keyword evidence="3 8" id="KW-0436">Ligase</keyword>
<comment type="caution">
    <text evidence="9">The sequence shown here is derived from an EMBL/GenBank/DDBJ whole genome shotgun (WGS) entry which is preliminary data.</text>
</comment>
<dbReference type="Proteomes" id="UP000741360">
    <property type="component" value="Unassembled WGS sequence"/>
</dbReference>
<dbReference type="NCBIfam" id="TIGR00018">
    <property type="entry name" value="panC"/>
    <property type="match status" value="1"/>
</dbReference>
<dbReference type="PANTHER" id="PTHR21299">
    <property type="entry name" value="CYTIDYLATE KINASE/PANTOATE-BETA-ALANINE LIGASE"/>
    <property type="match status" value="1"/>
</dbReference>
<dbReference type="Gene3D" id="3.30.1300.10">
    <property type="entry name" value="Pantoate-beta-alanine ligase, C-terminal domain"/>
    <property type="match status" value="1"/>
</dbReference>
<keyword evidence="4 8" id="KW-0566">Pantothenate biosynthesis</keyword>
<dbReference type="InterPro" id="IPR014729">
    <property type="entry name" value="Rossmann-like_a/b/a_fold"/>
</dbReference>
<comment type="subcellular location">
    <subcellularLocation>
        <location evidence="8">Cytoplasm</location>
    </subcellularLocation>
</comment>
<comment type="catalytic activity">
    <reaction evidence="7 8">
        <text>(R)-pantoate + beta-alanine + ATP = (R)-pantothenate + AMP + diphosphate + H(+)</text>
        <dbReference type="Rhea" id="RHEA:10912"/>
        <dbReference type="ChEBI" id="CHEBI:15378"/>
        <dbReference type="ChEBI" id="CHEBI:15980"/>
        <dbReference type="ChEBI" id="CHEBI:29032"/>
        <dbReference type="ChEBI" id="CHEBI:30616"/>
        <dbReference type="ChEBI" id="CHEBI:33019"/>
        <dbReference type="ChEBI" id="CHEBI:57966"/>
        <dbReference type="ChEBI" id="CHEBI:456215"/>
        <dbReference type="EC" id="6.3.2.1"/>
    </reaction>
</comment>
<evidence type="ECO:0000313" key="9">
    <source>
        <dbReference type="EMBL" id="MBI3015580.1"/>
    </source>
</evidence>
<comment type="subunit">
    <text evidence="8">Homodimer.</text>
</comment>
<keyword evidence="5 8" id="KW-0547">Nucleotide-binding</keyword>
<feature type="binding site" evidence="8">
    <location>
        <begin position="147"/>
        <end position="150"/>
    </location>
    <ligand>
        <name>ATP</name>
        <dbReference type="ChEBI" id="CHEBI:30616"/>
    </ligand>
</feature>
<comment type="pathway">
    <text evidence="1 8">Cofactor biosynthesis; (R)-pantothenate biosynthesis; (R)-pantothenate from (R)-pantoate and beta-alanine: step 1/1.</text>
</comment>
<evidence type="ECO:0000256" key="4">
    <source>
        <dbReference type="ARBA" id="ARBA00022655"/>
    </source>
</evidence>
<protein>
    <recommendedName>
        <fullName evidence="8">Pantothenate synthetase</fullName>
        <shortName evidence="8">PS</shortName>
        <ecNumber evidence="8">6.3.2.1</ecNumber>
    </recommendedName>
    <alternativeName>
        <fullName evidence="8">Pantoate--beta-alanine ligase</fullName>
    </alternativeName>
    <alternativeName>
        <fullName evidence="8">Pantoate-activating enzyme</fullName>
    </alternativeName>
</protein>
<feature type="binding site" evidence="8">
    <location>
        <position position="153"/>
    </location>
    <ligand>
        <name>(R)-pantoate</name>
        <dbReference type="ChEBI" id="CHEBI:15980"/>
    </ligand>
</feature>
<feature type="binding site" evidence="8">
    <location>
        <begin position="184"/>
        <end position="187"/>
    </location>
    <ligand>
        <name>ATP</name>
        <dbReference type="ChEBI" id="CHEBI:30616"/>
    </ligand>
</feature>
<feature type="binding site" evidence="8">
    <location>
        <position position="176"/>
    </location>
    <ligand>
        <name>ATP</name>
        <dbReference type="ChEBI" id="CHEBI:30616"/>
    </ligand>
</feature>
<reference evidence="9" key="1">
    <citation type="submission" date="2020-07" db="EMBL/GenBank/DDBJ databases">
        <title>Huge and variable diversity of episymbiotic CPR bacteria and DPANN archaea in groundwater ecosystems.</title>
        <authorList>
            <person name="He C.Y."/>
            <person name="Keren R."/>
            <person name="Whittaker M."/>
            <person name="Farag I.F."/>
            <person name="Doudna J."/>
            <person name="Cate J.H.D."/>
            <person name="Banfield J.F."/>
        </authorList>
    </citation>
    <scope>NUCLEOTIDE SEQUENCE</scope>
    <source>
        <strain evidence="9">NC_groundwater_717_Ag_S-0.2um_59_8</strain>
    </source>
</reference>
<dbReference type="GO" id="GO:0005829">
    <property type="term" value="C:cytosol"/>
    <property type="evidence" value="ECO:0007669"/>
    <property type="project" value="TreeGrafter"/>
</dbReference>
<dbReference type="EMBL" id="JACPSX010000213">
    <property type="protein sequence ID" value="MBI3015580.1"/>
    <property type="molecule type" value="Genomic_DNA"/>
</dbReference>
<evidence type="ECO:0000256" key="1">
    <source>
        <dbReference type="ARBA" id="ARBA00004990"/>
    </source>
</evidence>
<feature type="binding site" evidence="8">
    <location>
        <begin position="30"/>
        <end position="37"/>
    </location>
    <ligand>
        <name>ATP</name>
        <dbReference type="ChEBI" id="CHEBI:30616"/>
    </ligand>
</feature>
<dbReference type="FunFam" id="3.40.50.620:FF:000013">
    <property type="entry name" value="Pantothenate synthetase"/>
    <property type="match status" value="1"/>
</dbReference>
<dbReference type="EC" id="6.3.2.1" evidence="8"/>
<organism evidence="9 10">
    <name type="scientific">Tectimicrobiota bacterium</name>
    <dbReference type="NCBI Taxonomy" id="2528274"/>
    <lineage>
        <taxon>Bacteria</taxon>
        <taxon>Pseudomonadati</taxon>
        <taxon>Nitrospinota/Tectimicrobiota group</taxon>
        <taxon>Candidatus Tectimicrobiota</taxon>
    </lineage>
</organism>
<dbReference type="Gene3D" id="3.40.50.620">
    <property type="entry name" value="HUPs"/>
    <property type="match status" value="1"/>
</dbReference>
<keyword evidence="6 8" id="KW-0067">ATP-binding</keyword>
<evidence type="ECO:0000256" key="6">
    <source>
        <dbReference type="ARBA" id="ARBA00022840"/>
    </source>
</evidence>
<dbReference type="GO" id="GO:0005524">
    <property type="term" value="F:ATP binding"/>
    <property type="evidence" value="ECO:0007669"/>
    <property type="project" value="UniProtKB-KW"/>
</dbReference>
<sequence length="282" mass="31390">MERIVEIQDMIAAARRARREGKTIGFVPTMGYFHDGHLRLMTRARQESDLVVVSLFVNPTQFGPGEDLASYPRDPEGDAAKAASVGVDVLFCPRAEDMYPPGSRTSVHVEGITDKLCGESRPGHFRGVATVVGKLFHIVQPQRAYFGLKDYQQFLVIKRMVADLNWDLEVVGVETVRDPDGVAMSSRNVYLSPRQRQSALSLNRSLRRAQELIDEGERRPETILAVVKEMISQQPQVRIDYVVLCDPETLEEVSLLQGDTLLALAAFVGKSRLIDNAVLSVP</sequence>
<dbReference type="SUPFAM" id="SSF52374">
    <property type="entry name" value="Nucleotidylyl transferase"/>
    <property type="match status" value="1"/>
</dbReference>
<evidence type="ECO:0000313" key="10">
    <source>
        <dbReference type="Proteomes" id="UP000741360"/>
    </source>
</evidence>
<evidence type="ECO:0000256" key="8">
    <source>
        <dbReference type="HAMAP-Rule" id="MF_00158"/>
    </source>
</evidence>
<dbReference type="GO" id="GO:0004592">
    <property type="term" value="F:pantoate-beta-alanine ligase activity"/>
    <property type="evidence" value="ECO:0007669"/>
    <property type="project" value="UniProtKB-UniRule"/>
</dbReference>
<dbReference type="HAMAP" id="MF_00158">
    <property type="entry name" value="PanC"/>
    <property type="match status" value="1"/>
</dbReference>
<feature type="binding site" evidence="8">
    <location>
        <position position="61"/>
    </location>
    <ligand>
        <name>(R)-pantoate</name>
        <dbReference type="ChEBI" id="CHEBI:15980"/>
    </ligand>
</feature>
<accession>A0A932M1K7</accession>
<dbReference type="InterPro" id="IPR042176">
    <property type="entry name" value="Pantoate_ligase_C"/>
</dbReference>